<evidence type="ECO:0000313" key="2">
    <source>
        <dbReference type="Proteomes" id="UP000830671"/>
    </source>
</evidence>
<sequence>MLLTACLSICTSYTTQSVSDPWFDKIELAYLMSRTTYPYTDSTKRPKRDLPYSGYSTLRSRDGISARLSQSSYPWTSRFAVSSTSPLANHLLGNMDFVFSLVCCSI</sequence>
<dbReference type="EMBL" id="CP019481">
    <property type="protein sequence ID" value="UQC91041.1"/>
    <property type="molecule type" value="Genomic_DNA"/>
</dbReference>
<evidence type="ECO:0000313" key="1">
    <source>
        <dbReference type="EMBL" id="UQC91041.1"/>
    </source>
</evidence>
<protein>
    <submittedName>
        <fullName evidence="1">Uncharacterized protein</fullName>
    </submittedName>
</protein>
<reference evidence="1" key="1">
    <citation type="journal article" date="2021" name="Mol. Plant Microbe Interact.">
        <title>Complete Genome Sequence of the Plant-Pathogenic Fungus Colletotrichum lupini.</title>
        <authorList>
            <person name="Baroncelli R."/>
            <person name="Pensec F."/>
            <person name="Da Lio D."/>
            <person name="Boufleur T."/>
            <person name="Vicente I."/>
            <person name="Sarrocco S."/>
            <person name="Picot A."/>
            <person name="Baraldi E."/>
            <person name="Sukno S."/>
            <person name="Thon M."/>
            <person name="Le Floch G."/>
        </authorList>
    </citation>
    <scope>NUCLEOTIDE SEQUENCE</scope>
    <source>
        <strain evidence="1">IMI 504893</strain>
    </source>
</reference>
<dbReference type="KEGG" id="clup:CLUP02_16575"/>
<dbReference type="RefSeq" id="XP_049152640.1">
    <property type="nucleotide sequence ID" value="XM_049295493.1"/>
</dbReference>
<proteinExistence type="predicted"/>
<organism evidence="1 2">
    <name type="scientific">Colletotrichum lupini</name>
    <dbReference type="NCBI Taxonomy" id="145971"/>
    <lineage>
        <taxon>Eukaryota</taxon>
        <taxon>Fungi</taxon>
        <taxon>Dikarya</taxon>
        <taxon>Ascomycota</taxon>
        <taxon>Pezizomycotina</taxon>
        <taxon>Sordariomycetes</taxon>
        <taxon>Hypocreomycetidae</taxon>
        <taxon>Glomerellales</taxon>
        <taxon>Glomerellaceae</taxon>
        <taxon>Colletotrichum</taxon>
        <taxon>Colletotrichum acutatum species complex</taxon>
    </lineage>
</organism>
<dbReference type="Proteomes" id="UP000830671">
    <property type="component" value="Chromosome 9"/>
</dbReference>
<accession>A0A9Q8WPS8</accession>
<name>A0A9Q8WPS8_9PEZI</name>
<keyword evidence="2" id="KW-1185">Reference proteome</keyword>
<gene>
    <name evidence="1" type="ORF">CLUP02_16575</name>
</gene>
<dbReference type="AlphaFoldDB" id="A0A9Q8WPS8"/>
<dbReference type="GeneID" id="73350503"/>